<dbReference type="EMBL" id="FQXJ01000006">
    <property type="protein sequence ID" value="SHH96711.1"/>
    <property type="molecule type" value="Genomic_DNA"/>
</dbReference>
<proteinExistence type="predicted"/>
<dbReference type="Gene3D" id="2.60.40.2700">
    <property type="match status" value="1"/>
</dbReference>
<dbReference type="InterPro" id="IPR007253">
    <property type="entry name" value="Cell_wall-bd_2"/>
</dbReference>
<reference evidence="3" key="1">
    <citation type="submission" date="2016-11" db="EMBL/GenBank/DDBJ databases">
        <authorList>
            <person name="Varghese N."/>
            <person name="Submissions S."/>
        </authorList>
    </citation>
    <scope>NUCLEOTIDE SEQUENCE [LARGE SCALE GENOMIC DNA]</scope>
    <source>
        <strain evidence="3">DSM 15449</strain>
    </source>
</reference>
<feature type="non-terminal residue" evidence="2">
    <location>
        <position position="708"/>
    </location>
</feature>
<dbReference type="Proteomes" id="UP000183954">
    <property type="component" value="Unassembled WGS sequence"/>
</dbReference>
<dbReference type="PANTHER" id="PTHR30032">
    <property type="entry name" value="N-ACETYLMURAMOYL-L-ALANINE AMIDASE-RELATED"/>
    <property type="match status" value="1"/>
</dbReference>
<organism evidence="2 3">
    <name type="scientific">Desulfosporosinus lacus DSM 15449</name>
    <dbReference type="NCBI Taxonomy" id="1121420"/>
    <lineage>
        <taxon>Bacteria</taxon>
        <taxon>Bacillati</taxon>
        <taxon>Bacillota</taxon>
        <taxon>Clostridia</taxon>
        <taxon>Eubacteriales</taxon>
        <taxon>Desulfitobacteriaceae</taxon>
        <taxon>Desulfosporosinus</taxon>
    </lineage>
</organism>
<evidence type="ECO:0000256" key="1">
    <source>
        <dbReference type="SAM" id="MobiDB-lite"/>
    </source>
</evidence>
<evidence type="ECO:0000313" key="3">
    <source>
        <dbReference type="Proteomes" id="UP000183954"/>
    </source>
</evidence>
<feature type="region of interest" description="Disordered" evidence="1">
    <location>
        <begin position="553"/>
        <end position="572"/>
    </location>
</feature>
<dbReference type="AlphaFoldDB" id="A0A1M5XA83"/>
<evidence type="ECO:0000313" key="2">
    <source>
        <dbReference type="EMBL" id="SHH96711.1"/>
    </source>
</evidence>
<dbReference type="Pfam" id="PF04122">
    <property type="entry name" value="CW_binding_2"/>
    <property type="match status" value="3"/>
</dbReference>
<dbReference type="InterPro" id="IPR051922">
    <property type="entry name" value="Bact_Sporulation_Assoc"/>
</dbReference>
<keyword evidence="3" id="KW-1185">Reference proteome</keyword>
<feature type="compositionally biased region" description="Gly residues" evidence="1">
    <location>
        <begin position="562"/>
        <end position="572"/>
    </location>
</feature>
<sequence>MIIKGRKYFVWPLVMIFLLTQVFITPVIALSAEVGSGAGTAKDRIAGVDRYKTAVAVAQKGWETSDYAVLARGDDFADALCAAPLAQKYGGPILLTQPKQLNADTLTELKRLGVKHLFIAGGSGAIAQSVEDTLQANGIATIERLYGYDRYETSVKIAQKIGTTSKVVLAPGNDFPDALSISGIAAKLGMPILLTAKDSLPASVGNYFRTNSITQTYVVGGTAVISDEVANGVPAPSRLAGIDRYATNVAILQSFASELNFDNIYVATGINFADALSGAVLAAKSSSPLVLIDKTMPTGTANYLQTKLKLSSKVFGLGGSSVVPSAVLTGIVNAKEQIPVEEKYSTAGTYGPETGSKTIQGSVIISARDVTLKNTIIEGDLLLGGSIGDGNVTLRDVTVKGKTIINGGGPNSIIMYNFNGQTVVVDVPDGGNVRLLAQGSTSLAGVSMESDGILEESGTSGNGFVNVAIPEGVQVTFIGAFAQVNVEASGASINLPTGSSITTLNANAASNITGQGQITAANVKTDGVTIERTPTNTTTVASGLTAMVGGTLVTGTNNSTPSGGGGGGGGGGSSQISVTAIGSITGTAQVGVELTAGALTPSAATVGYQWTICDTIDGTYTDISGATVSKYTPVGGDVDKFIKVVATGIGSYSGTVTSVATSAVELNDTAKVAADKTALVDANLKGANADLSNITGALTNPLPATGSV</sequence>
<dbReference type="PANTHER" id="PTHR30032:SF8">
    <property type="entry name" value="GERMINATION-SPECIFIC N-ACETYLMURAMOYL-L-ALANINE AMIDASE"/>
    <property type="match status" value="1"/>
</dbReference>
<dbReference type="STRING" id="1121420.SAMN02746098_01893"/>
<dbReference type="Gene3D" id="3.40.50.12090">
    <property type="match status" value="2"/>
</dbReference>
<name>A0A1M5XA83_9FIRM</name>
<gene>
    <name evidence="2" type="ORF">SAMN02746098_01893</name>
</gene>
<accession>A0A1M5XA83</accession>
<protein>
    <submittedName>
        <fullName evidence="2">Putative cell wall-binding protein</fullName>
    </submittedName>
</protein>